<dbReference type="Pfam" id="PF01694">
    <property type="entry name" value="Rhomboid"/>
    <property type="match status" value="1"/>
</dbReference>
<dbReference type="AlphaFoldDB" id="A0A0A2ELT1"/>
<dbReference type="GO" id="GO:0016020">
    <property type="term" value="C:membrane"/>
    <property type="evidence" value="ECO:0007669"/>
    <property type="project" value="UniProtKB-SubCell"/>
</dbReference>
<keyword evidence="4" id="KW-0378">Hydrolase</keyword>
<keyword evidence="10" id="KW-1185">Reference proteome</keyword>
<feature type="transmembrane region" description="Helical" evidence="7">
    <location>
        <begin position="93"/>
        <end position="112"/>
    </location>
</feature>
<gene>
    <name evidence="9" type="ORF">HQ35_09280</name>
</gene>
<dbReference type="Proteomes" id="UP000030125">
    <property type="component" value="Unassembled WGS sequence"/>
</dbReference>
<evidence type="ECO:0000256" key="2">
    <source>
        <dbReference type="ARBA" id="ARBA00009045"/>
    </source>
</evidence>
<protein>
    <submittedName>
        <fullName evidence="9">Membrane protein</fullName>
    </submittedName>
</protein>
<dbReference type="EMBL" id="JQJD01000058">
    <property type="protein sequence ID" value="KGN78657.1"/>
    <property type="molecule type" value="Genomic_DNA"/>
</dbReference>
<evidence type="ECO:0000256" key="1">
    <source>
        <dbReference type="ARBA" id="ARBA00004141"/>
    </source>
</evidence>
<dbReference type="SUPFAM" id="SSF144091">
    <property type="entry name" value="Rhomboid-like"/>
    <property type="match status" value="1"/>
</dbReference>
<feature type="transmembrane region" description="Helical" evidence="7">
    <location>
        <begin position="15"/>
        <end position="32"/>
    </location>
</feature>
<dbReference type="OrthoDB" id="9807874at2"/>
<keyword evidence="5 7" id="KW-1133">Transmembrane helix</keyword>
<evidence type="ECO:0000256" key="7">
    <source>
        <dbReference type="SAM" id="Phobius"/>
    </source>
</evidence>
<evidence type="ECO:0000259" key="8">
    <source>
        <dbReference type="Pfam" id="PF01694"/>
    </source>
</evidence>
<feature type="transmembrane region" description="Helical" evidence="7">
    <location>
        <begin position="124"/>
        <end position="144"/>
    </location>
</feature>
<dbReference type="InterPro" id="IPR035952">
    <property type="entry name" value="Rhomboid-like_sf"/>
</dbReference>
<name>A0A0A2ELT1_PORCN</name>
<comment type="caution">
    <text evidence="9">The sequence shown here is derived from an EMBL/GenBank/DDBJ whole genome shotgun (WGS) entry which is preliminary data.</text>
</comment>
<feature type="transmembrane region" description="Helical" evidence="7">
    <location>
        <begin position="67"/>
        <end position="84"/>
    </location>
</feature>
<evidence type="ECO:0000256" key="3">
    <source>
        <dbReference type="ARBA" id="ARBA00022692"/>
    </source>
</evidence>
<dbReference type="PANTHER" id="PTHR43731">
    <property type="entry name" value="RHOMBOID PROTEASE"/>
    <property type="match status" value="1"/>
</dbReference>
<evidence type="ECO:0000313" key="9">
    <source>
        <dbReference type="EMBL" id="KGN78657.1"/>
    </source>
</evidence>
<comment type="subcellular location">
    <subcellularLocation>
        <location evidence="1">Membrane</location>
        <topology evidence="1">Multi-pass membrane protein</topology>
    </subcellularLocation>
</comment>
<evidence type="ECO:0000256" key="6">
    <source>
        <dbReference type="ARBA" id="ARBA00023136"/>
    </source>
</evidence>
<dbReference type="Gene3D" id="1.20.1540.10">
    <property type="entry name" value="Rhomboid-like"/>
    <property type="match status" value="1"/>
</dbReference>
<accession>A0A0A2ELT1</accession>
<keyword evidence="3 7" id="KW-0812">Transmembrane</keyword>
<organism evidence="9 10">
    <name type="scientific">Porphyromonas cangingivalis</name>
    <dbReference type="NCBI Taxonomy" id="36874"/>
    <lineage>
        <taxon>Bacteria</taxon>
        <taxon>Pseudomonadati</taxon>
        <taxon>Bacteroidota</taxon>
        <taxon>Bacteroidia</taxon>
        <taxon>Bacteroidales</taxon>
        <taxon>Porphyromonadaceae</taxon>
        <taxon>Porphyromonas</taxon>
    </lineage>
</organism>
<feature type="domain" description="Peptidase S54 rhomboid" evidence="8">
    <location>
        <begin position="51"/>
        <end position="205"/>
    </location>
</feature>
<comment type="similarity">
    <text evidence="2">Belongs to the peptidase S54 family.</text>
</comment>
<proteinExistence type="inferred from homology"/>
<dbReference type="GO" id="GO:0004252">
    <property type="term" value="F:serine-type endopeptidase activity"/>
    <property type="evidence" value="ECO:0007669"/>
    <property type="project" value="InterPro"/>
</dbReference>
<feature type="transmembrane region" description="Helical" evidence="7">
    <location>
        <begin position="188"/>
        <end position="207"/>
    </location>
</feature>
<keyword evidence="6 7" id="KW-0472">Membrane</keyword>
<dbReference type="RefSeq" id="WP_036852710.1">
    <property type="nucleotide sequence ID" value="NZ_JQJD01000058.1"/>
</dbReference>
<dbReference type="eggNOG" id="COG0705">
    <property type="taxonomic scope" value="Bacteria"/>
</dbReference>
<evidence type="ECO:0000256" key="4">
    <source>
        <dbReference type="ARBA" id="ARBA00022801"/>
    </source>
</evidence>
<sequence length="216" mass="23976">MNNPLSAMPPVTKNIIIINVIAYLASLALPRIGIDLLNLGGMHYFQAESFSFYQMITYMFLHSTPGFGHIFFNMFALFMFGGLLEQVWGGKRFLLYYLITGIGAGIVQQVVWMLTTVPTLPPQYYDLLLTIGASGAVFGILLAFGMMFPNMPLYIMFIPIPVKAKYAVIGYGVIELLAGIAGRAGDNVAHFAHLGGMLFGLILILAWRKTHSRRRM</sequence>
<dbReference type="STRING" id="36874.HQ34_09710"/>
<dbReference type="PANTHER" id="PTHR43731:SF14">
    <property type="entry name" value="PRESENILIN-ASSOCIATED RHOMBOID-LIKE PROTEIN, MITOCHONDRIAL"/>
    <property type="match status" value="1"/>
</dbReference>
<dbReference type="InterPro" id="IPR050925">
    <property type="entry name" value="Rhomboid_protease_S54"/>
</dbReference>
<evidence type="ECO:0000256" key="5">
    <source>
        <dbReference type="ARBA" id="ARBA00022989"/>
    </source>
</evidence>
<evidence type="ECO:0000313" key="10">
    <source>
        <dbReference type="Proteomes" id="UP000030125"/>
    </source>
</evidence>
<dbReference type="InterPro" id="IPR022764">
    <property type="entry name" value="Peptidase_S54_rhomboid_dom"/>
</dbReference>
<reference evidence="9 10" key="1">
    <citation type="submission" date="2014-08" db="EMBL/GenBank/DDBJ databases">
        <title>Porphyromonas cangingivalis strain:COT-109_OH1386 Genome sequencing.</title>
        <authorList>
            <person name="Wallis C."/>
            <person name="Deusch O."/>
            <person name="O'Flynn C."/>
            <person name="Davis I."/>
            <person name="Jospin G."/>
            <person name="Darling A.E."/>
            <person name="Coil D.A."/>
            <person name="Alexiev A."/>
            <person name="Horsfall A."/>
            <person name="Kirkwood N."/>
            <person name="Harris S."/>
            <person name="Eisen J.A."/>
        </authorList>
    </citation>
    <scope>NUCLEOTIDE SEQUENCE [LARGE SCALE GENOMIC DNA]</scope>
    <source>
        <strain evidence="10">COT-109 OH1386</strain>
    </source>
</reference>